<sequence>MDDRQLAAFVAVAEELSFTRAAARLYVVQSTLSATVRTLEQDLGAPLFTRSTRRVALTAVGEALLPSARAAIDSVDRMRSLAAEDAAGLRGRVRVGTFSALDILDLPGVLGAFRRRHPLVDLLLRTSPSGSTGLAEDLRRGRLDVALLALPVAELDDLAVTTVVRDRYVLLVDSADPLAGLVRPSPADLEGAAFIDTPSGFGNRVSVDRAFRAAGATRRVATEVADLPAIPLFVQAGLGPAVVPRSGIAPLEGVTAIELDWPGLVWEVSVCSAQRPSAAVQALTALLAERTGAV</sequence>
<evidence type="ECO:0000313" key="7">
    <source>
        <dbReference type="Proteomes" id="UP000285317"/>
    </source>
</evidence>
<evidence type="ECO:0000313" key="6">
    <source>
        <dbReference type="EMBL" id="AZZ52325.1"/>
    </source>
</evidence>
<dbReference type="Pfam" id="PF03466">
    <property type="entry name" value="LysR_substrate"/>
    <property type="match status" value="1"/>
</dbReference>
<dbReference type="InterPro" id="IPR000847">
    <property type="entry name" value="LysR_HTH_N"/>
</dbReference>
<name>A0A3Q9UWT5_9MICO</name>
<keyword evidence="2" id="KW-0805">Transcription regulation</keyword>
<dbReference type="PANTHER" id="PTHR30346:SF28">
    <property type="entry name" value="HTH-TYPE TRANSCRIPTIONAL REGULATOR CYNR"/>
    <property type="match status" value="1"/>
</dbReference>
<protein>
    <submittedName>
        <fullName evidence="6">LysR family transcriptional regulator</fullName>
    </submittedName>
</protein>
<evidence type="ECO:0000256" key="1">
    <source>
        <dbReference type="ARBA" id="ARBA00009437"/>
    </source>
</evidence>
<evidence type="ECO:0000256" key="2">
    <source>
        <dbReference type="ARBA" id="ARBA00023015"/>
    </source>
</evidence>
<dbReference type="InterPro" id="IPR036388">
    <property type="entry name" value="WH-like_DNA-bd_sf"/>
</dbReference>
<comment type="similarity">
    <text evidence="1">Belongs to the LysR transcriptional regulatory family.</text>
</comment>
<dbReference type="Proteomes" id="UP000285317">
    <property type="component" value="Chromosome"/>
</dbReference>
<dbReference type="SUPFAM" id="SSF46785">
    <property type="entry name" value="Winged helix' DNA-binding domain"/>
    <property type="match status" value="1"/>
</dbReference>
<dbReference type="InterPro" id="IPR036390">
    <property type="entry name" value="WH_DNA-bd_sf"/>
</dbReference>
<dbReference type="PRINTS" id="PR00039">
    <property type="entry name" value="HTHLYSR"/>
</dbReference>
<reference evidence="6 7" key="1">
    <citation type="submission" date="2018-03" db="EMBL/GenBank/DDBJ databases">
        <title>Bacteriophage NCPPB3778 and a type I-E CRISPR drive the evolution of the US Biological Select Agent, Rathayibacter toxicus.</title>
        <authorList>
            <person name="Davis E.W.II."/>
            <person name="Tabima J.F."/>
            <person name="Weisberg A.J."/>
            <person name="Dantas Lopes L."/>
            <person name="Wiseman M.S."/>
            <person name="Wiseman M.S."/>
            <person name="Pupko T."/>
            <person name="Belcher M.S."/>
            <person name="Sechler A.J."/>
            <person name="Tancos M.A."/>
            <person name="Schroeder B.K."/>
            <person name="Murray T.D."/>
            <person name="Luster D.G."/>
            <person name="Schneider W.L."/>
            <person name="Rogers E."/>
            <person name="Andreote F.D."/>
            <person name="Grunwald N.J."/>
            <person name="Putnam M.L."/>
            <person name="Chang J.H."/>
        </authorList>
    </citation>
    <scope>NUCLEOTIDE SEQUENCE [LARGE SCALE GENOMIC DNA]</scope>
    <source>
        <strain evidence="6 7">DSM 15932</strain>
    </source>
</reference>
<dbReference type="SUPFAM" id="SSF53850">
    <property type="entry name" value="Periplasmic binding protein-like II"/>
    <property type="match status" value="1"/>
</dbReference>
<keyword evidence="4" id="KW-0804">Transcription</keyword>
<organism evidence="6 7">
    <name type="scientific">Rathayibacter festucae DSM 15932</name>
    <dbReference type="NCBI Taxonomy" id="1328866"/>
    <lineage>
        <taxon>Bacteria</taxon>
        <taxon>Bacillati</taxon>
        <taxon>Actinomycetota</taxon>
        <taxon>Actinomycetes</taxon>
        <taxon>Micrococcales</taxon>
        <taxon>Microbacteriaceae</taxon>
        <taxon>Rathayibacter</taxon>
    </lineage>
</organism>
<dbReference type="AlphaFoldDB" id="A0A3Q9UWT5"/>
<dbReference type="Pfam" id="PF00126">
    <property type="entry name" value="HTH_1"/>
    <property type="match status" value="1"/>
</dbReference>
<dbReference type="KEGG" id="rfs:C1I64_09875"/>
<dbReference type="RefSeq" id="WP_127887070.1">
    <property type="nucleotide sequence ID" value="NZ_CP028137.1"/>
</dbReference>
<dbReference type="EMBL" id="CP028137">
    <property type="protein sequence ID" value="AZZ52325.1"/>
    <property type="molecule type" value="Genomic_DNA"/>
</dbReference>
<keyword evidence="3" id="KW-0238">DNA-binding</keyword>
<dbReference type="InterPro" id="IPR005119">
    <property type="entry name" value="LysR_subst-bd"/>
</dbReference>
<feature type="domain" description="HTH lysR-type" evidence="5">
    <location>
        <begin position="1"/>
        <end position="58"/>
    </location>
</feature>
<evidence type="ECO:0000259" key="5">
    <source>
        <dbReference type="PROSITE" id="PS50931"/>
    </source>
</evidence>
<dbReference type="PROSITE" id="PS50931">
    <property type="entry name" value="HTH_LYSR"/>
    <property type="match status" value="1"/>
</dbReference>
<proteinExistence type="inferred from homology"/>
<dbReference type="PANTHER" id="PTHR30346">
    <property type="entry name" value="TRANSCRIPTIONAL DUAL REGULATOR HCAR-RELATED"/>
    <property type="match status" value="1"/>
</dbReference>
<evidence type="ECO:0000256" key="3">
    <source>
        <dbReference type="ARBA" id="ARBA00023125"/>
    </source>
</evidence>
<evidence type="ECO:0000256" key="4">
    <source>
        <dbReference type="ARBA" id="ARBA00023163"/>
    </source>
</evidence>
<gene>
    <name evidence="6" type="ORF">C1I64_09875</name>
</gene>
<dbReference type="FunFam" id="1.10.10.10:FF:000001">
    <property type="entry name" value="LysR family transcriptional regulator"/>
    <property type="match status" value="1"/>
</dbReference>
<accession>A0A3Q9UWT5</accession>
<dbReference type="Gene3D" id="3.40.190.290">
    <property type="match status" value="1"/>
</dbReference>
<dbReference type="GO" id="GO:0003700">
    <property type="term" value="F:DNA-binding transcription factor activity"/>
    <property type="evidence" value="ECO:0007669"/>
    <property type="project" value="InterPro"/>
</dbReference>
<dbReference type="GO" id="GO:0003677">
    <property type="term" value="F:DNA binding"/>
    <property type="evidence" value="ECO:0007669"/>
    <property type="project" value="UniProtKB-KW"/>
</dbReference>
<dbReference type="Gene3D" id="1.10.10.10">
    <property type="entry name" value="Winged helix-like DNA-binding domain superfamily/Winged helix DNA-binding domain"/>
    <property type="match status" value="1"/>
</dbReference>
<dbReference type="GO" id="GO:0032993">
    <property type="term" value="C:protein-DNA complex"/>
    <property type="evidence" value="ECO:0007669"/>
    <property type="project" value="TreeGrafter"/>
</dbReference>